<dbReference type="PANTHER" id="PTHR37200">
    <property type="entry name" value="RNA-BINDING (RRM/RBD/RNP MOTIFS) FAMILY PROTEIN"/>
    <property type="match status" value="1"/>
</dbReference>
<keyword evidence="2" id="KW-0732">Signal</keyword>
<comment type="caution">
    <text evidence="3">The sequence shown here is derived from an EMBL/GenBank/DDBJ whole genome shotgun (WGS) entry which is preliminary data.</text>
</comment>
<protein>
    <submittedName>
        <fullName evidence="3">Uncharacterized protein</fullName>
    </submittedName>
</protein>
<proteinExistence type="predicted"/>
<dbReference type="Proteomes" id="UP000796880">
    <property type="component" value="Unassembled WGS sequence"/>
</dbReference>
<evidence type="ECO:0000256" key="1">
    <source>
        <dbReference type="SAM" id="MobiDB-lite"/>
    </source>
</evidence>
<gene>
    <name evidence="3" type="ORF">FNV43_RR26053</name>
</gene>
<feature type="signal peptide" evidence="2">
    <location>
        <begin position="1"/>
        <end position="16"/>
    </location>
</feature>
<evidence type="ECO:0000313" key="3">
    <source>
        <dbReference type="EMBL" id="KAF3431322.1"/>
    </source>
</evidence>
<dbReference type="EMBL" id="VOIH02000012">
    <property type="protein sequence ID" value="KAF3431322.1"/>
    <property type="molecule type" value="Genomic_DNA"/>
</dbReference>
<keyword evidence="4" id="KW-1185">Reference proteome</keyword>
<dbReference type="PANTHER" id="PTHR37200:SF1">
    <property type="entry name" value="RNA-BINDING (RRM_RBD_RNP MOTIFS) FAMILY PROTEIN"/>
    <property type="match status" value="1"/>
</dbReference>
<feature type="chain" id="PRO_5035431448" evidence="2">
    <location>
        <begin position="17"/>
        <end position="120"/>
    </location>
</feature>
<evidence type="ECO:0000313" key="4">
    <source>
        <dbReference type="Proteomes" id="UP000796880"/>
    </source>
</evidence>
<name>A0A8K0GJ99_9ROSA</name>
<evidence type="ECO:0000256" key="2">
    <source>
        <dbReference type="SAM" id="SignalP"/>
    </source>
</evidence>
<sequence length="120" mass="14044">MSEGFNSLIFLRVTLALDVSRGELKMDNLDDDYDDDDELDNNKDIDEEDDDESIFLPFGKMKKWLENKPRGFGEGKEYDTLLEDKLFEEMEQSRKTRAANLNKLLKCLVPSKMNQKRKKS</sequence>
<dbReference type="AlphaFoldDB" id="A0A8K0GJ99"/>
<dbReference type="OrthoDB" id="1912879at2759"/>
<reference evidence="3" key="1">
    <citation type="submission" date="2020-03" db="EMBL/GenBank/DDBJ databases">
        <title>A high-quality chromosome-level genome assembly of a woody plant with both climbing and erect habits, Rhamnella rubrinervis.</title>
        <authorList>
            <person name="Lu Z."/>
            <person name="Yang Y."/>
            <person name="Zhu X."/>
            <person name="Sun Y."/>
        </authorList>
    </citation>
    <scope>NUCLEOTIDE SEQUENCE</scope>
    <source>
        <strain evidence="3">BYM</strain>
        <tissue evidence="3">Leaf</tissue>
    </source>
</reference>
<organism evidence="3 4">
    <name type="scientific">Rhamnella rubrinervis</name>
    <dbReference type="NCBI Taxonomy" id="2594499"/>
    <lineage>
        <taxon>Eukaryota</taxon>
        <taxon>Viridiplantae</taxon>
        <taxon>Streptophyta</taxon>
        <taxon>Embryophyta</taxon>
        <taxon>Tracheophyta</taxon>
        <taxon>Spermatophyta</taxon>
        <taxon>Magnoliopsida</taxon>
        <taxon>eudicotyledons</taxon>
        <taxon>Gunneridae</taxon>
        <taxon>Pentapetalae</taxon>
        <taxon>rosids</taxon>
        <taxon>fabids</taxon>
        <taxon>Rosales</taxon>
        <taxon>Rhamnaceae</taxon>
        <taxon>rhamnoid group</taxon>
        <taxon>Rhamneae</taxon>
        <taxon>Rhamnella</taxon>
    </lineage>
</organism>
<accession>A0A8K0GJ99</accession>
<feature type="region of interest" description="Disordered" evidence="1">
    <location>
        <begin position="30"/>
        <end position="49"/>
    </location>
</feature>